<dbReference type="Gene3D" id="1.10.10.10">
    <property type="entry name" value="Winged helix-like DNA-binding domain superfamily/Winged helix DNA-binding domain"/>
    <property type="match status" value="1"/>
</dbReference>
<gene>
    <name evidence="3" type="ORF">DSO09_01465</name>
    <name evidence="2" type="ORF">EF809_03045</name>
</gene>
<dbReference type="SUPFAM" id="SSF46785">
    <property type="entry name" value="Winged helix' DNA-binding domain"/>
    <property type="match status" value="1"/>
</dbReference>
<dbReference type="AlphaFoldDB" id="A0A523BGF8"/>
<accession>A0A523BGF8</accession>
<dbReference type="InterPro" id="IPR011991">
    <property type="entry name" value="ArsR-like_HTH"/>
</dbReference>
<comment type="caution">
    <text evidence="3">The sequence shown here is derived from an EMBL/GenBank/DDBJ whole genome shotgun (WGS) entry which is preliminary data.</text>
</comment>
<evidence type="ECO:0000313" key="4">
    <source>
        <dbReference type="Proteomes" id="UP000316080"/>
    </source>
</evidence>
<proteinExistence type="predicted"/>
<organism evidence="3 5">
    <name type="scientific">Thermoproteota archaeon</name>
    <dbReference type="NCBI Taxonomy" id="2056631"/>
    <lineage>
        <taxon>Archaea</taxon>
        <taxon>Thermoproteota</taxon>
    </lineage>
</organism>
<dbReference type="InterPro" id="IPR001845">
    <property type="entry name" value="HTH_ArsR_DNA-bd_dom"/>
</dbReference>
<reference evidence="2 4" key="2">
    <citation type="journal article" date="2019" name="Nat. Microbiol.">
        <title>Wide diversity of methane and short-chain alkane metabolisms in uncultured archaea.</title>
        <authorList>
            <person name="Borrel G."/>
            <person name="Adam P.S."/>
            <person name="McKay L.J."/>
            <person name="Chen L.X."/>
            <person name="Sierra-Garcia I.N."/>
            <person name="Sieber C.M."/>
            <person name="Letourneur Q."/>
            <person name="Ghozlane A."/>
            <person name="Andersen G.L."/>
            <person name="Li W.J."/>
            <person name="Hallam S.J."/>
            <person name="Muyzer G."/>
            <person name="de Oliveira V.M."/>
            <person name="Inskeep W.P."/>
            <person name="Banfield J.F."/>
            <person name="Gribaldo S."/>
        </authorList>
    </citation>
    <scope>NUCLEOTIDE SEQUENCE [LARGE SCALE GENOMIC DNA]</scope>
    <source>
        <strain evidence="2">Verst-YHS</strain>
    </source>
</reference>
<evidence type="ECO:0000259" key="1">
    <source>
        <dbReference type="Pfam" id="PF01022"/>
    </source>
</evidence>
<name>A0A523BGF8_9CREN</name>
<dbReference type="Proteomes" id="UP000317265">
    <property type="component" value="Unassembled WGS sequence"/>
</dbReference>
<protein>
    <submittedName>
        <fullName evidence="3">ArsR family transcriptional regulator</fullName>
    </submittedName>
</protein>
<evidence type="ECO:0000313" key="2">
    <source>
        <dbReference type="EMBL" id="RZN56363.1"/>
    </source>
</evidence>
<dbReference type="InterPro" id="IPR036390">
    <property type="entry name" value="WH_DNA-bd_sf"/>
</dbReference>
<dbReference type="Pfam" id="PF01022">
    <property type="entry name" value="HTH_5"/>
    <property type="match status" value="1"/>
</dbReference>
<evidence type="ECO:0000313" key="5">
    <source>
        <dbReference type="Proteomes" id="UP000317265"/>
    </source>
</evidence>
<feature type="domain" description="HTH arsR-type" evidence="1">
    <location>
        <begin position="32"/>
        <end position="77"/>
    </location>
</feature>
<dbReference type="EMBL" id="QNVI01000016">
    <property type="protein sequence ID" value="TDA40023.1"/>
    <property type="molecule type" value="Genomic_DNA"/>
</dbReference>
<evidence type="ECO:0000313" key="3">
    <source>
        <dbReference type="EMBL" id="TDA40023.1"/>
    </source>
</evidence>
<dbReference type="InterPro" id="IPR036388">
    <property type="entry name" value="WH-like_DNA-bd_sf"/>
</dbReference>
<dbReference type="EMBL" id="RXIH01000025">
    <property type="protein sequence ID" value="RZN56363.1"/>
    <property type="molecule type" value="Genomic_DNA"/>
</dbReference>
<sequence>MKEEKEQIRYENGVLIVKGENDIVNVAMALSSPTRIQILNYVRGKEVDMQQIAEFIKQSKANASAQMKILENARLIKTLYKPGIRGVKKICTTNLKEIRFIFE</sequence>
<dbReference type="CDD" id="cd00090">
    <property type="entry name" value="HTH_ARSR"/>
    <property type="match status" value="1"/>
</dbReference>
<dbReference type="GO" id="GO:0003700">
    <property type="term" value="F:DNA-binding transcription factor activity"/>
    <property type="evidence" value="ECO:0007669"/>
    <property type="project" value="InterPro"/>
</dbReference>
<reference evidence="3 5" key="1">
    <citation type="journal article" date="2019" name="Nat. Microbiol.">
        <title>Expanding anaerobic alkane metabolism in the domain of Archaea.</title>
        <authorList>
            <person name="Wang Y."/>
            <person name="Wegener G."/>
            <person name="Hou J."/>
            <person name="Wang F."/>
            <person name="Xiao X."/>
        </authorList>
    </citation>
    <scope>NUCLEOTIDE SEQUENCE [LARGE SCALE GENOMIC DNA]</scope>
    <source>
        <strain evidence="3">WYZ-LMO11</strain>
    </source>
</reference>
<dbReference type="Proteomes" id="UP000316080">
    <property type="component" value="Unassembled WGS sequence"/>
</dbReference>